<reference evidence="1" key="1">
    <citation type="submission" date="2021-10" db="EMBL/GenBank/DDBJ databases">
        <title>The complete genome sequence of Leeia sp. TBRC 13508.</title>
        <authorList>
            <person name="Charoenyingcharoen P."/>
            <person name="Yukphan P."/>
        </authorList>
    </citation>
    <scope>NUCLEOTIDE SEQUENCE</scope>
    <source>
        <strain evidence="1">TBRC 13508</strain>
    </source>
</reference>
<name>A0ABS8D2H2_9NEIS</name>
<proteinExistence type="predicted"/>
<comment type="caution">
    <text evidence="1">The sequence shown here is derived from an EMBL/GenBank/DDBJ whole genome shotgun (WGS) entry which is preliminary data.</text>
</comment>
<keyword evidence="2" id="KW-1185">Reference proteome</keyword>
<evidence type="ECO:0000313" key="2">
    <source>
        <dbReference type="Proteomes" id="UP001165395"/>
    </source>
</evidence>
<accession>A0ABS8D2H2</accession>
<organism evidence="1 2">
    <name type="scientific">Leeia speluncae</name>
    <dbReference type="NCBI Taxonomy" id="2884804"/>
    <lineage>
        <taxon>Bacteria</taxon>
        <taxon>Pseudomonadati</taxon>
        <taxon>Pseudomonadota</taxon>
        <taxon>Betaproteobacteria</taxon>
        <taxon>Neisseriales</taxon>
        <taxon>Leeiaceae</taxon>
        <taxon>Leeia</taxon>
    </lineage>
</organism>
<protein>
    <submittedName>
        <fullName evidence="1">Uncharacterized protein</fullName>
    </submittedName>
</protein>
<evidence type="ECO:0000313" key="1">
    <source>
        <dbReference type="EMBL" id="MCB6182374.1"/>
    </source>
</evidence>
<gene>
    <name evidence="1" type="ORF">LIN78_02245</name>
</gene>
<dbReference type="Proteomes" id="UP001165395">
    <property type="component" value="Unassembled WGS sequence"/>
</dbReference>
<dbReference type="RefSeq" id="WP_227178033.1">
    <property type="nucleotide sequence ID" value="NZ_JAJBZT010000001.1"/>
</dbReference>
<sequence>MQVLLKTQFKQHPLYQFHSRNAVQQLARNHPACWLMVDTLSAGNLQEIAHRRDWLEIFRAASAYEAAFALAYESVNTVIDGELVGDVWLSHNPTALFAWWQSHDVSDLAINRPIDGMSFMNWIGYQLQMASEQFEWAKRIAA</sequence>
<dbReference type="EMBL" id="JAJBZT010000001">
    <property type="protein sequence ID" value="MCB6182374.1"/>
    <property type="molecule type" value="Genomic_DNA"/>
</dbReference>